<keyword evidence="4" id="KW-1185">Reference proteome</keyword>
<reference evidence="3" key="1">
    <citation type="submission" date="2021-03" db="EMBL/GenBank/DDBJ databases">
        <authorList>
            <person name="Kim M.K."/>
        </authorList>
    </citation>
    <scope>NUCLEOTIDE SEQUENCE</scope>
    <source>
        <strain evidence="3">BT186</strain>
    </source>
</reference>
<keyword evidence="1" id="KW-0456">Lyase</keyword>
<comment type="caution">
    <text evidence="3">The sequence shown here is derived from an EMBL/GenBank/DDBJ whole genome shotgun (WGS) entry which is preliminary data.</text>
</comment>
<accession>A0A939EUB1</accession>
<evidence type="ECO:0000313" key="4">
    <source>
        <dbReference type="Proteomes" id="UP000664144"/>
    </source>
</evidence>
<dbReference type="PANTHER" id="PTHR43437">
    <property type="entry name" value="HYDROXYACYL-THIOESTER DEHYDRATASE TYPE 2, MITOCHONDRIAL-RELATED"/>
    <property type="match status" value="1"/>
</dbReference>
<dbReference type="EMBL" id="JAFLQZ010000001">
    <property type="protein sequence ID" value="MBO0356617.1"/>
    <property type="molecule type" value="Genomic_DNA"/>
</dbReference>
<feature type="domain" description="MaoC-like" evidence="2">
    <location>
        <begin position="16"/>
        <end position="98"/>
    </location>
</feature>
<dbReference type="RefSeq" id="WP_206980118.1">
    <property type="nucleotide sequence ID" value="NZ_JAFLQZ010000001.1"/>
</dbReference>
<name>A0A939EUB1_9BACT</name>
<gene>
    <name evidence="3" type="ORF">J0X19_01545</name>
</gene>
<proteinExistence type="predicted"/>
<dbReference type="AlphaFoldDB" id="A0A939EUB1"/>
<organism evidence="3 4">
    <name type="scientific">Hymenobacter telluris</name>
    <dbReference type="NCBI Taxonomy" id="2816474"/>
    <lineage>
        <taxon>Bacteria</taxon>
        <taxon>Pseudomonadati</taxon>
        <taxon>Bacteroidota</taxon>
        <taxon>Cytophagia</taxon>
        <taxon>Cytophagales</taxon>
        <taxon>Hymenobacteraceae</taxon>
        <taxon>Hymenobacter</taxon>
    </lineage>
</organism>
<dbReference type="Proteomes" id="UP000664144">
    <property type="component" value="Unassembled WGS sequence"/>
</dbReference>
<evidence type="ECO:0000313" key="3">
    <source>
        <dbReference type="EMBL" id="MBO0356617.1"/>
    </source>
</evidence>
<dbReference type="Gene3D" id="3.10.129.10">
    <property type="entry name" value="Hotdog Thioesterase"/>
    <property type="match status" value="1"/>
</dbReference>
<dbReference type="SUPFAM" id="SSF54637">
    <property type="entry name" value="Thioesterase/thiol ester dehydrase-isomerase"/>
    <property type="match status" value="1"/>
</dbReference>
<dbReference type="GO" id="GO:0006633">
    <property type="term" value="P:fatty acid biosynthetic process"/>
    <property type="evidence" value="ECO:0007669"/>
    <property type="project" value="TreeGrafter"/>
</dbReference>
<dbReference type="PANTHER" id="PTHR43437:SF3">
    <property type="entry name" value="HYDROXYACYL-THIOESTER DEHYDRATASE TYPE 2, MITOCHONDRIAL"/>
    <property type="match status" value="1"/>
</dbReference>
<sequence>MPLSVGDTASLRKFMLDADVRLFAQLSLDTNPVHLNDEFAAQTRFGQRICPGMLYSSLISAVIGTQLPGPGTIYVKQTLRFLKPVYIGDEVTAVVTVAKLLPARQMAILTTECFNQQQVAVIRGEAVVLLPA</sequence>
<dbReference type="FunFam" id="3.10.129.10:FF:000042">
    <property type="entry name" value="MaoC domain protein dehydratase"/>
    <property type="match status" value="1"/>
</dbReference>
<dbReference type="CDD" id="cd03449">
    <property type="entry name" value="R_hydratase"/>
    <property type="match status" value="1"/>
</dbReference>
<evidence type="ECO:0000259" key="2">
    <source>
        <dbReference type="Pfam" id="PF01575"/>
    </source>
</evidence>
<dbReference type="InterPro" id="IPR002539">
    <property type="entry name" value="MaoC-like_dom"/>
</dbReference>
<evidence type="ECO:0000256" key="1">
    <source>
        <dbReference type="ARBA" id="ARBA00023239"/>
    </source>
</evidence>
<dbReference type="InterPro" id="IPR029069">
    <property type="entry name" value="HotDog_dom_sf"/>
</dbReference>
<dbReference type="Pfam" id="PF01575">
    <property type="entry name" value="MaoC_dehydratas"/>
    <property type="match status" value="1"/>
</dbReference>
<dbReference type="InterPro" id="IPR050965">
    <property type="entry name" value="UPF0336/Enoyl-CoA_hydratase"/>
</dbReference>
<dbReference type="GO" id="GO:0019171">
    <property type="term" value="F:(3R)-hydroxyacyl-[acyl-carrier-protein] dehydratase activity"/>
    <property type="evidence" value="ECO:0007669"/>
    <property type="project" value="TreeGrafter"/>
</dbReference>
<protein>
    <submittedName>
        <fullName evidence="3">MaoC family dehydratase</fullName>
    </submittedName>
</protein>